<feature type="compositionally biased region" description="Low complexity" evidence="1">
    <location>
        <begin position="203"/>
        <end position="212"/>
    </location>
</feature>
<accession>A0A8H8P6G5</accession>
<dbReference type="InterPro" id="IPR058933">
    <property type="entry name" value="YMC020W-like_ab_hydrolase"/>
</dbReference>
<dbReference type="PANTHER" id="PTHR47349">
    <property type="entry name" value="CHROMOSOME 8, WHOLE GENOME SHOTGUN SEQUENCE"/>
    <property type="match status" value="1"/>
</dbReference>
<feature type="region of interest" description="Disordered" evidence="1">
    <location>
        <begin position="346"/>
        <end position="377"/>
    </location>
</feature>
<organism evidence="3 4">
    <name type="scientific">Rhizoctonia solani</name>
    <dbReference type="NCBI Taxonomy" id="456999"/>
    <lineage>
        <taxon>Eukaryota</taxon>
        <taxon>Fungi</taxon>
        <taxon>Dikarya</taxon>
        <taxon>Basidiomycota</taxon>
        <taxon>Agaricomycotina</taxon>
        <taxon>Agaricomycetes</taxon>
        <taxon>Cantharellales</taxon>
        <taxon>Ceratobasidiaceae</taxon>
        <taxon>Rhizoctonia</taxon>
    </lineage>
</organism>
<feature type="compositionally biased region" description="Low complexity" evidence="1">
    <location>
        <begin position="182"/>
        <end position="195"/>
    </location>
</feature>
<feature type="region of interest" description="Disordered" evidence="1">
    <location>
        <begin position="498"/>
        <end position="519"/>
    </location>
</feature>
<feature type="compositionally biased region" description="Low complexity" evidence="1">
    <location>
        <begin position="145"/>
        <end position="160"/>
    </location>
</feature>
<feature type="compositionally biased region" description="Low complexity" evidence="1">
    <location>
        <begin position="302"/>
        <end position="315"/>
    </location>
</feature>
<feature type="region of interest" description="Disordered" evidence="1">
    <location>
        <begin position="67"/>
        <end position="315"/>
    </location>
</feature>
<dbReference type="PANTHER" id="PTHR47349:SF1">
    <property type="entry name" value="AER328WP"/>
    <property type="match status" value="1"/>
</dbReference>
<gene>
    <name evidence="3" type="ORF">RhiXN_12167</name>
</gene>
<dbReference type="Proteomes" id="UP000650533">
    <property type="component" value="Chromosome 15"/>
</dbReference>
<dbReference type="RefSeq" id="XP_043186743.1">
    <property type="nucleotide sequence ID" value="XM_043331982.1"/>
</dbReference>
<feature type="domain" description="YMC020W-like alpha/beta hydrolase" evidence="2">
    <location>
        <begin position="1073"/>
        <end position="1189"/>
    </location>
</feature>
<dbReference type="GeneID" id="67034445"/>
<feature type="region of interest" description="Disordered" evidence="1">
    <location>
        <begin position="707"/>
        <end position="788"/>
    </location>
</feature>
<feature type="domain" description="YMC020W-like alpha/beta hydrolase" evidence="2">
    <location>
        <begin position="1211"/>
        <end position="1414"/>
    </location>
</feature>
<feature type="compositionally biased region" description="Polar residues" evidence="1">
    <location>
        <begin position="613"/>
        <end position="630"/>
    </location>
</feature>
<reference evidence="3" key="1">
    <citation type="submission" date="2020-05" db="EMBL/GenBank/DDBJ databases">
        <title>Evolutionary and genomic comparisons of hybrid uninucleate and nonhybrid Rhizoctonia fungi.</title>
        <authorList>
            <person name="Li C."/>
            <person name="Chen X."/>
        </authorList>
    </citation>
    <scope>NUCLEOTIDE SEQUENCE</scope>
    <source>
        <strain evidence="3">AG-1 IA</strain>
    </source>
</reference>
<name>A0A8H8P6G5_9AGAM</name>
<evidence type="ECO:0000313" key="4">
    <source>
        <dbReference type="Proteomes" id="UP000650533"/>
    </source>
</evidence>
<evidence type="ECO:0000259" key="2">
    <source>
        <dbReference type="Pfam" id="PF26147"/>
    </source>
</evidence>
<feature type="compositionally biased region" description="Low complexity" evidence="1">
    <location>
        <begin position="245"/>
        <end position="258"/>
    </location>
</feature>
<protein>
    <recommendedName>
        <fullName evidence="2">YMC020W-like alpha/beta hydrolase domain-containing protein</fullName>
    </recommendedName>
</protein>
<feature type="region of interest" description="Disordered" evidence="1">
    <location>
        <begin position="603"/>
        <end position="638"/>
    </location>
</feature>
<evidence type="ECO:0000313" key="3">
    <source>
        <dbReference type="EMBL" id="QRW26506.1"/>
    </source>
</evidence>
<feature type="compositionally biased region" description="Low complexity" evidence="1">
    <location>
        <begin position="270"/>
        <end position="279"/>
    </location>
</feature>
<dbReference type="InterPro" id="IPR058934">
    <property type="entry name" value="YMC020W-like"/>
</dbReference>
<feature type="region of interest" description="Disordered" evidence="1">
    <location>
        <begin position="1"/>
        <end position="43"/>
    </location>
</feature>
<feature type="compositionally biased region" description="Low complexity" evidence="1">
    <location>
        <begin position="906"/>
        <end position="920"/>
    </location>
</feature>
<feature type="compositionally biased region" description="Polar residues" evidence="1">
    <location>
        <begin position="32"/>
        <end position="41"/>
    </location>
</feature>
<dbReference type="Pfam" id="PF26147">
    <property type="entry name" value="AB_HYDROLASE_YMC0-YMC35"/>
    <property type="match status" value="2"/>
</dbReference>
<feature type="compositionally biased region" description="Polar residues" evidence="1">
    <location>
        <begin position="346"/>
        <end position="373"/>
    </location>
</feature>
<feature type="compositionally biased region" description="Polar residues" evidence="1">
    <location>
        <begin position="213"/>
        <end position="235"/>
    </location>
</feature>
<feature type="compositionally biased region" description="Basic and acidic residues" evidence="1">
    <location>
        <begin position="10"/>
        <end position="22"/>
    </location>
</feature>
<dbReference type="EMBL" id="CP059672">
    <property type="protein sequence ID" value="QRW26506.1"/>
    <property type="molecule type" value="Genomic_DNA"/>
</dbReference>
<sequence>MSAEPTSRLSKRESSTTLRRDTLATSGRKRSGSNASTTSKASLMFASPAKGFGLVRKASTATLSVAPVSVTGGLDHSLNPSSKKATLDADKGKSTVKARPIRQSTRAEESLRGVQARAPIPASEPELAPLSESPKNVPTPLPDDSAPVSVSASPTSSTRTPRPKSRTSMIPVFVGSPERTRTTSSNLSNTASAKPMPSPPRSASPRQVSRSATISVPTKASANRAQPPSTSSRQAASKFRAPTMSPSSSLTRKASTSSIRSASNGFKPTLSSPLAAGSRPAPPAPPKLDTGSVSAKIAATDPSQPSPSSTSWLSSISGIKGNKASTIQPIPDIVSSPIEVSSSLVDNKASNSGTMPTSATSKPEDQSPVSPTDTDNEGLVLVTAPTSPIATTNTHTYQINSLAAQHASSWTNTPASWLAWISSAPGLSTSPQSTSPIAQGSEVMDIGSDEDEVLTEDNGRTPVMTPGMYDGQRMWGWGGKVHMSEESRMSVETQRQIGTDDKGKRPAMGGHAPSVDSVVPALPANDGDVNEHSTRELSLYAGFIREEHLRYLAERGHLSDIMPNKVIPRYKLATLQSSICLRLNSAALRYALQLPLLGRSKQSPVDYHGGSGQAENRPSSSQATGLSPPSNGDVGVNRSKPGAIITRYSDDHDFVIIEVEVDGWILIDTEGTSPVTPYSRQTPSTTARLGAAGSSLWNYYTGRGAEDPAAPNRVESSGPAAEVVDGLSSHPPATEAGHGTASINSSMFPNVLRSFGRGKDSKVMSDTPRNASSHEGTQENTRRPKTQAELVKEEALARQGPSVIPALPGPVLNTATKSSWVSYFSSAASRSAPTMSDGRAIDQRAENANDMEVMNIDENELAGAVEVETSNPSTTPIARARKTTAVATSKPASPLTDSPSVKHKASIISQGKKSSASSARSAKETFPNLLLPTFGDTFYTVPRCVPPRTSAPLPGTSGPTPMGSWGLKRKVKNISTMLFNTNPSDRAIVPNVVNAEMEEYQRQVMERYRLTNRANFAVVEPAVVRTRHPRPGNTRSHSVFGSLPTDDFGNELPRVFSVLGQDNALGDMVGPIRAAVIGVHGWFPGPLVRSVFGEPTGTSVKFATMGVEALRQFAEKHDLELESATPMPLEGEGTIQHRVAKLYDDLLKHPQWLADLHRADVVLVATHSQGSIVSTHLIAKLISDGHIRTRTNREAVNRATEQTGVLPPVAPHRVCCLAMCGIHMGPLYSLNSSAFAQPYLQWFESQAARELFEFQNTESEVSRNYVAALSTALDHGTKFVYIASLNDQVVPIYSGAFVAASHPLILRGLFLDGDAYSSSDFLSNLLVLLLRVKNAGLDEHGLIVHLSEATAGSLSGIGHSTAYEDIGPYTLAVRYMFETSDLAPDNNNKLSVDAFQARAGRNDYEIPWLLHSVISDTRISRIFAAELAELRDSFAEWKPTTAVLRDIQRKLAPIRMSPLRHSMVSAASATQEPAKL</sequence>
<evidence type="ECO:0000256" key="1">
    <source>
        <dbReference type="SAM" id="MobiDB-lite"/>
    </source>
</evidence>
<proteinExistence type="predicted"/>
<feature type="region of interest" description="Disordered" evidence="1">
    <location>
        <begin position="882"/>
        <end position="920"/>
    </location>
</feature>
<feature type="compositionally biased region" description="Polar residues" evidence="1">
    <location>
        <begin position="885"/>
        <end position="899"/>
    </location>
</feature>
<dbReference type="KEGG" id="rsx:RhiXN_12167"/>